<keyword evidence="3" id="KW-1185">Reference proteome</keyword>
<name>A0A3M7RN34_BRAPC</name>
<proteinExistence type="predicted"/>
<evidence type="ECO:0000313" key="2">
    <source>
        <dbReference type="EMBL" id="RNA24708.1"/>
    </source>
</evidence>
<feature type="transmembrane region" description="Helical" evidence="1">
    <location>
        <begin position="49"/>
        <end position="65"/>
    </location>
</feature>
<comment type="caution">
    <text evidence="2">The sequence shown here is derived from an EMBL/GenBank/DDBJ whole genome shotgun (WGS) entry which is preliminary data.</text>
</comment>
<keyword evidence="1" id="KW-0472">Membrane</keyword>
<dbReference type="AlphaFoldDB" id="A0A3M7RN34"/>
<evidence type="ECO:0000256" key="1">
    <source>
        <dbReference type="SAM" id="Phobius"/>
    </source>
</evidence>
<dbReference type="Proteomes" id="UP000276133">
    <property type="component" value="Unassembled WGS sequence"/>
</dbReference>
<sequence>MLHSKLVERCILQMLAMISRSKSGKKNLLKQHEPTLFLKQIRYQKKSPFKLLIIIIFKFFQYWSYNLKDKLFDLCISSSDEKLCIKHAVYF</sequence>
<dbReference type="EMBL" id="REGN01003065">
    <property type="protein sequence ID" value="RNA24708.1"/>
    <property type="molecule type" value="Genomic_DNA"/>
</dbReference>
<gene>
    <name evidence="2" type="ORF">BpHYR1_040506</name>
</gene>
<keyword evidence="1" id="KW-0812">Transmembrane</keyword>
<keyword evidence="1" id="KW-1133">Transmembrane helix</keyword>
<organism evidence="2 3">
    <name type="scientific">Brachionus plicatilis</name>
    <name type="common">Marine rotifer</name>
    <name type="synonym">Brachionus muelleri</name>
    <dbReference type="NCBI Taxonomy" id="10195"/>
    <lineage>
        <taxon>Eukaryota</taxon>
        <taxon>Metazoa</taxon>
        <taxon>Spiralia</taxon>
        <taxon>Gnathifera</taxon>
        <taxon>Rotifera</taxon>
        <taxon>Eurotatoria</taxon>
        <taxon>Monogononta</taxon>
        <taxon>Pseudotrocha</taxon>
        <taxon>Ploima</taxon>
        <taxon>Brachionidae</taxon>
        <taxon>Brachionus</taxon>
    </lineage>
</organism>
<evidence type="ECO:0000313" key="3">
    <source>
        <dbReference type="Proteomes" id="UP000276133"/>
    </source>
</evidence>
<reference evidence="2 3" key="1">
    <citation type="journal article" date="2018" name="Sci. Rep.">
        <title>Genomic signatures of local adaptation to the degree of environmental predictability in rotifers.</title>
        <authorList>
            <person name="Franch-Gras L."/>
            <person name="Hahn C."/>
            <person name="Garcia-Roger E.M."/>
            <person name="Carmona M.J."/>
            <person name="Serra M."/>
            <person name="Gomez A."/>
        </authorList>
    </citation>
    <scope>NUCLEOTIDE SEQUENCE [LARGE SCALE GENOMIC DNA]</scope>
    <source>
        <strain evidence="2">HYR1</strain>
    </source>
</reference>
<accession>A0A3M7RN34</accession>
<protein>
    <submittedName>
        <fullName evidence="2">Uncharacterized protein</fullName>
    </submittedName>
</protein>